<evidence type="ECO:0000313" key="4">
    <source>
        <dbReference type="Proteomes" id="UP001367676"/>
    </source>
</evidence>
<dbReference type="InterPro" id="IPR053207">
    <property type="entry name" value="Non-NMDA_GluR_Accessory"/>
</dbReference>
<gene>
    <name evidence="3" type="ORF">V9T40_005189</name>
</gene>
<dbReference type="EMBL" id="JBBCAQ010000032">
    <property type="protein sequence ID" value="KAK7584226.1"/>
    <property type="molecule type" value="Genomic_DNA"/>
</dbReference>
<evidence type="ECO:0000259" key="2">
    <source>
        <dbReference type="Pfam" id="PF00431"/>
    </source>
</evidence>
<protein>
    <recommendedName>
        <fullName evidence="2">CUB domain-containing protein</fullName>
    </recommendedName>
</protein>
<dbReference type="Pfam" id="PF00431">
    <property type="entry name" value="CUB"/>
    <property type="match status" value="1"/>
</dbReference>
<evidence type="ECO:0000313" key="3">
    <source>
        <dbReference type="EMBL" id="KAK7584226.1"/>
    </source>
</evidence>
<sequence>MPLYGSQFEAEVVLHYLKSHKTLLEPVGVRTFEKPEASNFMPFCGPCNRTYFGDVGRTYELEIRRPREDRLPFLCFLNFTAAGGPYGDLVQITFDAFTVGKFVSYIVDGCPDGYMTIQEKGLPNIGGQWCGSAWGYTVYYSESASLNLTLLLTKLSDQGIGYNFDFKITFKYIRKTDAHLRYGNSSVSSWRGNLVASTYCDRILEQCETRTCRIQSPNYPGIYPRNVTCYYRVEVRETTRGRHPLVAVSQRHAHKIHIKDQFVKYDRSQRMLR</sequence>
<name>A0AAN9TUK2_9HEMI</name>
<dbReference type="Gene3D" id="2.60.120.290">
    <property type="entry name" value="Spermadhesin, CUB domain"/>
    <property type="match status" value="1"/>
</dbReference>
<evidence type="ECO:0000256" key="1">
    <source>
        <dbReference type="ARBA" id="ARBA00023157"/>
    </source>
</evidence>
<dbReference type="InterPro" id="IPR000859">
    <property type="entry name" value="CUB_dom"/>
</dbReference>
<dbReference type="PANTHER" id="PTHR47537:SF3">
    <property type="entry name" value="CUB DOMAIN-CONTAINING PROTEIN"/>
    <property type="match status" value="1"/>
</dbReference>
<reference evidence="3 4" key="1">
    <citation type="submission" date="2024-03" db="EMBL/GenBank/DDBJ databases">
        <title>Adaptation during the transition from Ophiocordyceps entomopathogen to insect associate is accompanied by gene loss and intensified selection.</title>
        <authorList>
            <person name="Ward C.M."/>
            <person name="Onetto C.A."/>
            <person name="Borneman A.R."/>
        </authorList>
    </citation>
    <scope>NUCLEOTIDE SEQUENCE [LARGE SCALE GENOMIC DNA]</scope>
    <source>
        <strain evidence="3">AWRI1</strain>
        <tissue evidence="3">Single Adult Female</tissue>
    </source>
</reference>
<feature type="domain" description="CUB" evidence="2">
    <location>
        <begin position="207"/>
        <end position="238"/>
    </location>
</feature>
<dbReference type="PANTHER" id="PTHR47537">
    <property type="entry name" value="CUBILIN"/>
    <property type="match status" value="1"/>
</dbReference>
<accession>A0AAN9TUK2</accession>
<dbReference type="Proteomes" id="UP001367676">
    <property type="component" value="Unassembled WGS sequence"/>
</dbReference>
<dbReference type="GO" id="GO:0005886">
    <property type="term" value="C:plasma membrane"/>
    <property type="evidence" value="ECO:0007669"/>
    <property type="project" value="TreeGrafter"/>
</dbReference>
<keyword evidence="1" id="KW-1015">Disulfide bond</keyword>
<proteinExistence type="predicted"/>
<dbReference type="InterPro" id="IPR035914">
    <property type="entry name" value="Sperma_CUB_dom_sf"/>
</dbReference>
<dbReference type="SUPFAM" id="SSF49854">
    <property type="entry name" value="Spermadhesin, CUB domain"/>
    <property type="match status" value="1"/>
</dbReference>
<organism evidence="3 4">
    <name type="scientific">Parthenolecanium corni</name>
    <dbReference type="NCBI Taxonomy" id="536013"/>
    <lineage>
        <taxon>Eukaryota</taxon>
        <taxon>Metazoa</taxon>
        <taxon>Ecdysozoa</taxon>
        <taxon>Arthropoda</taxon>
        <taxon>Hexapoda</taxon>
        <taxon>Insecta</taxon>
        <taxon>Pterygota</taxon>
        <taxon>Neoptera</taxon>
        <taxon>Paraneoptera</taxon>
        <taxon>Hemiptera</taxon>
        <taxon>Sternorrhyncha</taxon>
        <taxon>Coccoidea</taxon>
        <taxon>Coccidae</taxon>
        <taxon>Parthenolecanium</taxon>
    </lineage>
</organism>
<dbReference type="AlphaFoldDB" id="A0AAN9TUK2"/>
<comment type="caution">
    <text evidence="3">The sequence shown here is derived from an EMBL/GenBank/DDBJ whole genome shotgun (WGS) entry which is preliminary data.</text>
</comment>
<keyword evidence="4" id="KW-1185">Reference proteome</keyword>